<dbReference type="InterPro" id="IPR016032">
    <property type="entry name" value="Sig_transdc_resp-reg_C-effctor"/>
</dbReference>
<protein>
    <submittedName>
        <fullName evidence="6">Response regulator transcription factor</fullName>
    </submittedName>
</protein>
<keyword evidence="2" id="KW-0238">DNA-binding</keyword>
<dbReference type="RefSeq" id="WP_211925936.1">
    <property type="nucleotide sequence ID" value="NZ_JAGQFT020000003.1"/>
</dbReference>
<dbReference type="PANTHER" id="PTHR43214">
    <property type="entry name" value="TWO-COMPONENT RESPONSE REGULATOR"/>
    <property type="match status" value="1"/>
</dbReference>
<dbReference type="PANTHER" id="PTHR43214:SF17">
    <property type="entry name" value="TRANSCRIPTIONAL REGULATORY PROTEIN RCSB"/>
    <property type="match status" value="1"/>
</dbReference>
<proteinExistence type="predicted"/>
<sequence>MEGAELRLVLADDHPVVLMGLRATLERESSAWRVVGEAERGEQLMELLSTCDCDVLVTDFAMPYAGPRGERTGLDLLRDIRARHPGLPVVVQTMIENPALLRAMLDTGILGLLDKGSALGELANAVHAVRSRRRYLSCRLRERLEETSRLPGARLSPKEQEVVRLFAQGLSVTEIAERLHRSVKTISRQKIDAMGKLGVSSPAQLYDCAREIGLIP</sequence>
<dbReference type="PROSITE" id="PS50110">
    <property type="entry name" value="RESPONSE_REGULATORY"/>
    <property type="match status" value="1"/>
</dbReference>
<keyword evidence="8" id="KW-1185">Reference proteome</keyword>
<dbReference type="CDD" id="cd06170">
    <property type="entry name" value="LuxR_C_like"/>
    <property type="match status" value="1"/>
</dbReference>
<dbReference type="GO" id="GO:0000160">
    <property type="term" value="P:phosphorelay signal transduction system"/>
    <property type="evidence" value="ECO:0007669"/>
    <property type="project" value="InterPro"/>
</dbReference>
<name>A0A8J7VTD6_9GAMM</name>
<dbReference type="EMBL" id="JAGQFT020000003">
    <property type="protein sequence ID" value="MBS7456708.1"/>
    <property type="molecule type" value="Genomic_DNA"/>
</dbReference>
<evidence type="ECO:0000256" key="2">
    <source>
        <dbReference type="ARBA" id="ARBA00023125"/>
    </source>
</evidence>
<dbReference type="Proteomes" id="UP000675747">
    <property type="component" value="Unassembled WGS sequence"/>
</dbReference>
<dbReference type="InterPro" id="IPR011006">
    <property type="entry name" value="CheY-like_superfamily"/>
</dbReference>
<dbReference type="Pfam" id="PF00072">
    <property type="entry name" value="Response_reg"/>
    <property type="match status" value="1"/>
</dbReference>
<dbReference type="GO" id="GO:0003677">
    <property type="term" value="F:DNA binding"/>
    <property type="evidence" value="ECO:0007669"/>
    <property type="project" value="UniProtKB-KW"/>
</dbReference>
<dbReference type="Gene3D" id="1.10.10.10">
    <property type="entry name" value="Winged helix-like DNA-binding domain superfamily/Winged helix DNA-binding domain"/>
    <property type="match status" value="1"/>
</dbReference>
<evidence type="ECO:0000256" key="1">
    <source>
        <dbReference type="ARBA" id="ARBA00022553"/>
    </source>
</evidence>
<gene>
    <name evidence="7" type="ORF">KB893_006125</name>
    <name evidence="6" type="ORF">KB893_05510</name>
</gene>
<evidence type="ECO:0000313" key="7">
    <source>
        <dbReference type="EMBL" id="MBS7456708.1"/>
    </source>
</evidence>
<evidence type="ECO:0000259" key="4">
    <source>
        <dbReference type="PROSITE" id="PS50043"/>
    </source>
</evidence>
<dbReference type="AlphaFoldDB" id="A0A8J7VTD6"/>
<accession>A0A8J7VTD6</accession>
<dbReference type="PRINTS" id="PR00038">
    <property type="entry name" value="HTHLUXR"/>
</dbReference>
<comment type="caution">
    <text evidence="6">The sequence shown here is derived from an EMBL/GenBank/DDBJ whole genome shotgun (WGS) entry which is preliminary data.</text>
</comment>
<dbReference type="CDD" id="cd17535">
    <property type="entry name" value="REC_NarL-like"/>
    <property type="match status" value="1"/>
</dbReference>
<dbReference type="InterPro" id="IPR000792">
    <property type="entry name" value="Tscrpt_reg_LuxR_C"/>
</dbReference>
<evidence type="ECO:0000259" key="5">
    <source>
        <dbReference type="PROSITE" id="PS50110"/>
    </source>
</evidence>
<dbReference type="Gene3D" id="3.40.50.2300">
    <property type="match status" value="1"/>
</dbReference>
<dbReference type="SMART" id="SM00448">
    <property type="entry name" value="REC"/>
    <property type="match status" value="1"/>
</dbReference>
<reference evidence="7 8" key="1">
    <citation type="journal article" date="2021" name="Microbiol. Resour. Announc.">
        <title>Draft Genome Sequence of Coralloluteibacterium stylophorae LMG 29479T.</title>
        <authorList>
            <person name="Karlyshev A.V."/>
            <person name="Kudryashova E.B."/>
            <person name="Ariskina E.V."/>
            <person name="Conroy A.P."/>
            <person name="Abidueva E.Y."/>
        </authorList>
    </citation>
    <scope>NUCLEOTIDE SEQUENCE [LARGE SCALE GENOMIC DNA]</scope>
    <source>
        <strain evidence="7 8">LMG 29479</strain>
    </source>
</reference>
<dbReference type="InterPro" id="IPR036388">
    <property type="entry name" value="WH-like_DNA-bd_sf"/>
</dbReference>
<feature type="modified residue" description="4-aspartylphosphate" evidence="3">
    <location>
        <position position="59"/>
    </location>
</feature>
<dbReference type="PROSITE" id="PS50043">
    <property type="entry name" value="HTH_LUXR_2"/>
    <property type="match status" value="1"/>
</dbReference>
<dbReference type="GO" id="GO:0006355">
    <property type="term" value="P:regulation of DNA-templated transcription"/>
    <property type="evidence" value="ECO:0007669"/>
    <property type="project" value="InterPro"/>
</dbReference>
<dbReference type="SUPFAM" id="SSF46894">
    <property type="entry name" value="C-terminal effector domain of the bipartite response regulators"/>
    <property type="match status" value="1"/>
</dbReference>
<dbReference type="EMBL" id="JAGQFT010000029">
    <property type="protein sequence ID" value="MBR0561971.1"/>
    <property type="molecule type" value="Genomic_DNA"/>
</dbReference>
<keyword evidence="1 3" id="KW-0597">Phosphoprotein</keyword>
<evidence type="ECO:0000313" key="6">
    <source>
        <dbReference type="EMBL" id="MBR0561971.1"/>
    </source>
</evidence>
<evidence type="ECO:0000256" key="3">
    <source>
        <dbReference type="PROSITE-ProRule" id="PRU00169"/>
    </source>
</evidence>
<dbReference type="InterPro" id="IPR001789">
    <property type="entry name" value="Sig_transdc_resp-reg_receiver"/>
</dbReference>
<dbReference type="InterPro" id="IPR039420">
    <property type="entry name" value="WalR-like"/>
</dbReference>
<feature type="domain" description="Response regulatory" evidence="5">
    <location>
        <begin position="7"/>
        <end position="130"/>
    </location>
</feature>
<reference evidence="6" key="2">
    <citation type="submission" date="2021-04" db="EMBL/GenBank/DDBJ databases">
        <authorList>
            <person name="Karlyshev A.V."/>
        </authorList>
    </citation>
    <scope>NUCLEOTIDE SEQUENCE</scope>
    <source>
        <strain evidence="6">LMG 29479</strain>
    </source>
</reference>
<dbReference type="SUPFAM" id="SSF52172">
    <property type="entry name" value="CheY-like"/>
    <property type="match status" value="1"/>
</dbReference>
<feature type="domain" description="HTH luxR-type" evidence="4">
    <location>
        <begin position="148"/>
        <end position="213"/>
    </location>
</feature>
<dbReference type="InterPro" id="IPR058245">
    <property type="entry name" value="NreC/VraR/RcsB-like_REC"/>
</dbReference>
<evidence type="ECO:0000313" key="8">
    <source>
        <dbReference type="Proteomes" id="UP000675747"/>
    </source>
</evidence>
<organism evidence="6">
    <name type="scientific">Coralloluteibacterium stylophorae</name>
    <dbReference type="NCBI Taxonomy" id="1776034"/>
    <lineage>
        <taxon>Bacteria</taxon>
        <taxon>Pseudomonadati</taxon>
        <taxon>Pseudomonadota</taxon>
        <taxon>Gammaproteobacteria</taxon>
        <taxon>Lysobacterales</taxon>
        <taxon>Lysobacteraceae</taxon>
        <taxon>Coralloluteibacterium</taxon>
    </lineage>
</organism>
<dbReference type="Pfam" id="PF00196">
    <property type="entry name" value="GerE"/>
    <property type="match status" value="1"/>
</dbReference>
<dbReference type="SMART" id="SM00421">
    <property type="entry name" value="HTH_LUXR"/>
    <property type="match status" value="1"/>
</dbReference>